<dbReference type="Gene3D" id="2.130.10.10">
    <property type="entry name" value="YVTN repeat-like/Quinoprotein amine dehydrogenase"/>
    <property type="match status" value="1"/>
</dbReference>
<dbReference type="PANTHER" id="PTHR42754">
    <property type="entry name" value="ENDOGLUCANASE"/>
    <property type="match status" value="1"/>
</dbReference>
<dbReference type="InterPro" id="IPR011047">
    <property type="entry name" value="Quinoprotein_ADH-like_sf"/>
</dbReference>
<reference evidence="3" key="1">
    <citation type="submission" date="2018-05" db="EMBL/GenBank/DDBJ databases">
        <title>Leptospira yasudae sp. nov. and Leptospira stimsonii sp. nov., two pathogenic species of the genus Leptospira isolated from environmental sources.</title>
        <authorList>
            <person name="Casanovas-Massana A."/>
            <person name="Hamond C."/>
            <person name="Santos L.A."/>
            <person name="Hacker K.P."/>
            <person name="Balassiano I."/>
            <person name="Medeiros M.A."/>
            <person name="Reis M.G."/>
            <person name="Ko A.I."/>
            <person name="Wunder E.A."/>
        </authorList>
    </citation>
    <scope>NUCLEOTIDE SEQUENCE [LARGE SCALE GENOMIC DNA]</scope>
    <source>
        <strain evidence="3">Yale</strain>
    </source>
</reference>
<comment type="caution">
    <text evidence="2">The sequence shown here is derived from an EMBL/GenBank/DDBJ whole genome shotgun (WGS) entry which is preliminary data.</text>
</comment>
<feature type="chain" id="PRO_5017333715" evidence="1">
    <location>
        <begin position="20"/>
        <end position="447"/>
    </location>
</feature>
<proteinExistence type="predicted"/>
<name>A0A396ZGJ9_9LEPT</name>
<gene>
    <name evidence="2" type="ORF">DLM75_05360</name>
</gene>
<evidence type="ECO:0000313" key="2">
    <source>
        <dbReference type="EMBL" id="RHX92608.1"/>
    </source>
</evidence>
<dbReference type="EMBL" id="QHCT01000001">
    <property type="protein sequence ID" value="RHX92608.1"/>
    <property type="molecule type" value="Genomic_DNA"/>
</dbReference>
<dbReference type="Proteomes" id="UP000265798">
    <property type="component" value="Unassembled WGS sequence"/>
</dbReference>
<evidence type="ECO:0000313" key="3">
    <source>
        <dbReference type="Proteomes" id="UP000265798"/>
    </source>
</evidence>
<dbReference type="SUPFAM" id="SSF50998">
    <property type="entry name" value="Quinoprotein alcohol dehydrogenase-like"/>
    <property type="match status" value="1"/>
</dbReference>
<sequence length="447" mass="49380">MNRSFLFLLLLLLGTSSFAQNTSLWQTIFGGEQFSGLKPNECPEELPSGLASFADGSFLVVGSANDCAKQDLNSKIEQRKYSAAWVAKLDPNGNPIWWKYLFPSKPVDMDGYSIAVHNHESYRGEHLIVTQDGNFVAAGTIGSSTFNRKLSFSKHDAQGELIVDRFINASAFCDGFCGSEDPQIFHLQELSNGKFRGLVSVSHKIETIEKEGNTTVTSTKIRTSFLYTLFDKDGSIKNSKYIPDLSFAPDAFAALPDGGFVFVVSTDNVSGKESQRDVIVQRYDDDGNPLWKKKFGIQGVEDFGISLVRLTDGNLLLSGGISGGGNKSAWLLKLTPNGETIWDVKHRLGGQNFLDPIIESPDHGFLGILSDGEGPMILVKFDSSGKKIWEKKHSQRVYMASKILKNEKGYVILSYTKKKPAQYVDALLIQTDWDGNVSKEAVRKNFP</sequence>
<keyword evidence="1" id="KW-0732">Signal</keyword>
<dbReference type="OrthoDB" id="339579at2"/>
<dbReference type="InterPro" id="IPR015943">
    <property type="entry name" value="WD40/YVTN_repeat-like_dom_sf"/>
</dbReference>
<dbReference type="RefSeq" id="WP_118967439.1">
    <property type="nucleotide sequence ID" value="NZ_QHCT01000001.1"/>
</dbReference>
<accession>A0A396ZGJ9</accession>
<feature type="signal peptide" evidence="1">
    <location>
        <begin position="1"/>
        <end position="19"/>
    </location>
</feature>
<organism evidence="2 3">
    <name type="scientific">Leptospira stimsonii</name>
    <dbReference type="NCBI Taxonomy" id="2202203"/>
    <lineage>
        <taxon>Bacteria</taxon>
        <taxon>Pseudomonadati</taxon>
        <taxon>Spirochaetota</taxon>
        <taxon>Spirochaetia</taxon>
        <taxon>Leptospirales</taxon>
        <taxon>Leptospiraceae</taxon>
        <taxon>Leptospira</taxon>
    </lineage>
</organism>
<dbReference type="AlphaFoldDB" id="A0A396ZGJ9"/>
<evidence type="ECO:0000256" key="1">
    <source>
        <dbReference type="SAM" id="SignalP"/>
    </source>
</evidence>
<protein>
    <submittedName>
        <fullName evidence="2">Uncharacterized protein</fullName>
    </submittedName>
</protein>
<dbReference type="PANTHER" id="PTHR42754:SF1">
    <property type="entry name" value="LIPOPROTEIN"/>
    <property type="match status" value="1"/>
</dbReference>